<dbReference type="EC" id="2.1.1.170" evidence="6"/>
<gene>
    <name evidence="6" type="primary">rsmG</name>
    <name evidence="7" type="ORF">FHW37_11361</name>
</gene>
<feature type="binding site" evidence="6">
    <location>
        <position position="71"/>
    </location>
    <ligand>
        <name>S-adenosyl-L-methionine</name>
        <dbReference type="ChEBI" id="CHEBI:59789"/>
    </ligand>
</feature>
<keyword evidence="5 6" id="KW-0949">S-adenosyl-L-methionine</keyword>
<evidence type="ECO:0000256" key="6">
    <source>
        <dbReference type="HAMAP-Rule" id="MF_00074"/>
    </source>
</evidence>
<sequence>MLLNGRSVSRETQERLEHFAVLFSKWAKRINLVAPSTLDELWQRHIADSAQIFQVAPGAATWVDLGSGGGFPGVITAIFLAELQDGWIHLIESNQKKSAFLRVALSETGARGSVHSVRAESATCVTSECDRISARALADLDTLLSYSSPWMIEKKTTAFFHKGRDYRRELTEAHGRWDFDLIEHASAVEKDSVILEISNLRHKAL</sequence>
<dbReference type="HAMAP" id="MF_00074">
    <property type="entry name" value="16SrRNA_methyltr_G"/>
    <property type="match status" value="1"/>
</dbReference>
<dbReference type="Gene3D" id="3.40.50.150">
    <property type="entry name" value="Vaccinia Virus protein VP39"/>
    <property type="match status" value="1"/>
</dbReference>
<dbReference type="EMBL" id="VIWP01000013">
    <property type="protein sequence ID" value="TWF46615.1"/>
    <property type="molecule type" value="Genomic_DNA"/>
</dbReference>
<evidence type="ECO:0000256" key="5">
    <source>
        <dbReference type="ARBA" id="ARBA00022691"/>
    </source>
</evidence>
<dbReference type="SUPFAM" id="SSF53335">
    <property type="entry name" value="S-adenosyl-L-methionine-dependent methyltransferases"/>
    <property type="match status" value="1"/>
</dbReference>
<keyword evidence="1 6" id="KW-0963">Cytoplasm</keyword>
<organism evidence="7 8">
    <name type="scientific">Neorhizobium alkalisoli</name>
    <dbReference type="NCBI Taxonomy" id="528178"/>
    <lineage>
        <taxon>Bacteria</taxon>
        <taxon>Pseudomonadati</taxon>
        <taxon>Pseudomonadota</taxon>
        <taxon>Alphaproteobacteria</taxon>
        <taxon>Hyphomicrobiales</taxon>
        <taxon>Rhizobiaceae</taxon>
        <taxon>Rhizobium/Agrobacterium group</taxon>
        <taxon>Neorhizobium</taxon>
    </lineage>
</organism>
<evidence type="ECO:0000256" key="2">
    <source>
        <dbReference type="ARBA" id="ARBA00022552"/>
    </source>
</evidence>
<feature type="binding site" evidence="6">
    <location>
        <position position="135"/>
    </location>
    <ligand>
        <name>S-adenosyl-L-methionine</name>
        <dbReference type="ChEBI" id="CHEBI:59789"/>
    </ligand>
</feature>
<dbReference type="PANTHER" id="PTHR31760:SF0">
    <property type="entry name" value="S-ADENOSYL-L-METHIONINE-DEPENDENT METHYLTRANSFERASES SUPERFAMILY PROTEIN"/>
    <property type="match status" value="1"/>
</dbReference>
<proteinExistence type="inferred from homology"/>
<dbReference type="InterPro" id="IPR003682">
    <property type="entry name" value="rRNA_ssu_MeTfrase_G"/>
</dbReference>
<evidence type="ECO:0000313" key="7">
    <source>
        <dbReference type="EMBL" id="TWF46615.1"/>
    </source>
</evidence>
<feature type="binding site" evidence="6">
    <location>
        <position position="66"/>
    </location>
    <ligand>
        <name>S-adenosyl-L-methionine</name>
        <dbReference type="ChEBI" id="CHEBI:59789"/>
    </ligand>
</feature>
<dbReference type="RefSeq" id="WP_145642903.1">
    <property type="nucleotide sequence ID" value="NZ_VIWP01000013.1"/>
</dbReference>
<dbReference type="Proteomes" id="UP000320653">
    <property type="component" value="Unassembled WGS sequence"/>
</dbReference>
<dbReference type="OrthoDB" id="9808773at2"/>
<keyword evidence="3 6" id="KW-0489">Methyltransferase</keyword>
<dbReference type="Pfam" id="PF02527">
    <property type="entry name" value="GidB"/>
    <property type="match status" value="1"/>
</dbReference>
<keyword evidence="8" id="KW-1185">Reference proteome</keyword>
<reference evidence="7 8" key="1">
    <citation type="submission" date="2019-06" db="EMBL/GenBank/DDBJ databases">
        <title>Sorghum-associated microbial communities from plants grown in Nebraska, USA.</title>
        <authorList>
            <person name="Schachtman D."/>
        </authorList>
    </citation>
    <scope>NUCLEOTIDE SEQUENCE [LARGE SCALE GENOMIC DNA]</scope>
    <source>
        <strain evidence="7 8">1225</strain>
    </source>
</reference>
<name>A0A561Q8C2_9HYPH</name>
<feature type="binding site" evidence="6">
    <location>
        <begin position="119"/>
        <end position="120"/>
    </location>
    <ligand>
        <name>S-adenosyl-L-methionine</name>
        <dbReference type="ChEBI" id="CHEBI:59789"/>
    </ligand>
</feature>
<comment type="caution">
    <text evidence="6">Lacks conserved residue(s) required for the propagation of feature annotation.</text>
</comment>
<dbReference type="NCBIfam" id="TIGR00138">
    <property type="entry name" value="rsmG_gidB"/>
    <property type="match status" value="1"/>
</dbReference>
<dbReference type="PANTHER" id="PTHR31760">
    <property type="entry name" value="S-ADENOSYL-L-METHIONINE-DEPENDENT METHYLTRANSFERASES SUPERFAMILY PROTEIN"/>
    <property type="match status" value="1"/>
</dbReference>
<evidence type="ECO:0000256" key="3">
    <source>
        <dbReference type="ARBA" id="ARBA00022603"/>
    </source>
</evidence>
<protein>
    <recommendedName>
        <fullName evidence="6">Ribosomal RNA small subunit methyltransferase G</fullName>
        <ecNumber evidence="6">2.1.1.170</ecNumber>
    </recommendedName>
    <alternativeName>
        <fullName evidence="6">16S rRNA 7-methylguanosine methyltransferase</fullName>
        <shortName evidence="6">16S rRNA m7G methyltransferase</shortName>
    </alternativeName>
</protein>
<comment type="subcellular location">
    <subcellularLocation>
        <location evidence="6">Cytoplasm</location>
    </subcellularLocation>
</comment>
<comment type="catalytic activity">
    <reaction evidence="6">
        <text>guanosine(527) in 16S rRNA + S-adenosyl-L-methionine = N(7)-methylguanosine(527) in 16S rRNA + S-adenosyl-L-homocysteine</text>
        <dbReference type="Rhea" id="RHEA:42732"/>
        <dbReference type="Rhea" id="RHEA-COMP:10209"/>
        <dbReference type="Rhea" id="RHEA-COMP:10210"/>
        <dbReference type="ChEBI" id="CHEBI:57856"/>
        <dbReference type="ChEBI" id="CHEBI:59789"/>
        <dbReference type="ChEBI" id="CHEBI:74269"/>
        <dbReference type="ChEBI" id="CHEBI:74480"/>
        <dbReference type="EC" id="2.1.1.170"/>
    </reaction>
</comment>
<comment type="caution">
    <text evidence="7">The sequence shown here is derived from an EMBL/GenBank/DDBJ whole genome shotgun (WGS) entry which is preliminary data.</text>
</comment>
<evidence type="ECO:0000256" key="1">
    <source>
        <dbReference type="ARBA" id="ARBA00022490"/>
    </source>
</evidence>
<dbReference type="GO" id="GO:0005829">
    <property type="term" value="C:cytosol"/>
    <property type="evidence" value="ECO:0007669"/>
    <property type="project" value="TreeGrafter"/>
</dbReference>
<keyword evidence="4 6" id="KW-0808">Transferase</keyword>
<dbReference type="AlphaFoldDB" id="A0A561Q8C2"/>
<dbReference type="PIRSF" id="PIRSF003078">
    <property type="entry name" value="GidB"/>
    <property type="match status" value="1"/>
</dbReference>
<evidence type="ECO:0000313" key="8">
    <source>
        <dbReference type="Proteomes" id="UP000320653"/>
    </source>
</evidence>
<dbReference type="GO" id="GO:0070043">
    <property type="term" value="F:rRNA (guanine-N7-)-methyltransferase activity"/>
    <property type="evidence" value="ECO:0007669"/>
    <property type="project" value="UniProtKB-UniRule"/>
</dbReference>
<evidence type="ECO:0000256" key="4">
    <source>
        <dbReference type="ARBA" id="ARBA00022679"/>
    </source>
</evidence>
<dbReference type="InterPro" id="IPR029063">
    <property type="entry name" value="SAM-dependent_MTases_sf"/>
</dbReference>
<keyword evidence="2 6" id="KW-0698">rRNA processing</keyword>
<comment type="similarity">
    <text evidence="6">Belongs to the methyltransferase superfamily. RNA methyltransferase RsmG family.</text>
</comment>
<accession>A0A561Q8C2</accession>
<comment type="function">
    <text evidence="6">Specifically methylates the N7 position of guanine in position 527 of 16S rRNA.</text>
</comment>